<dbReference type="EMBL" id="ACVN02000142">
    <property type="protein sequence ID" value="ERK58130.1"/>
    <property type="molecule type" value="Genomic_DNA"/>
</dbReference>
<name>U2Q5T5_9ACTN</name>
<evidence type="ECO:0000313" key="2">
    <source>
        <dbReference type="EMBL" id="ERK58130.1"/>
    </source>
</evidence>
<organism evidence="2 3">
    <name type="scientific">Propionibacterium acidifaciens F0233</name>
    <dbReference type="NCBI Taxonomy" id="553198"/>
    <lineage>
        <taxon>Bacteria</taxon>
        <taxon>Bacillati</taxon>
        <taxon>Actinomycetota</taxon>
        <taxon>Actinomycetes</taxon>
        <taxon>Propionibacteriales</taxon>
        <taxon>Propionibacteriaceae</taxon>
        <taxon>Propionibacterium</taxon>
    </lineage>
</organism>
<dbReference type="Gene3D" id="3.30.1330.10">
    <property type="entry name" value="PurM-like, N-terminal domain"/>
    <property type="match status" value="1"/>
</dbReference>
<evidence type="ECO:0000313" key="3">
    <source>
        <dbReference type="Proteomes" id="UP000017052"/>
    </source>
</evidence>
<comment type="caution">
    <text evidence="2">The sequence shown here is derived from an EMBL/GenBank/DDBJ whole genome shotgun (WGS) entry which is preliminary data.</text>
</comment>
<dbReference type="AlphaFoldDB" id="U2Q5T5"/>
<dbReference type="GO" id="GO:0009228">
    <property type="term" value="P:thiamine biosynthetic process"/>
    <property type="evidence" value="ECO:0007669"/>
    <property type="project" value="InterPro"/>
</dbReference>
<dbReference type="CDD" id="cd02194">
    <property type="entry name" value="ThiL"/>
    <property type="match status" value="1"/>
</dbReference>
<evidence type="ECO:0000259" key="1">
    <source>
        <dbReference type="Pfam" id="PF00586"/>
    </source>
</evidence>
<dbReference type="PANTHER" id="PTHR30270">
    <property type="entry name" value="THIAMINE-MONOPHOSPHATE KINASE"/>
    <property type="match status" value="1"/>
</dbReference>
<dbReference type="Proteomes" id="UP000017052">
    <property type="component" value="Unassembled WGS sequence"/>
</dbReference>
<reference evidence="2" key="1">
    <citation type="submission" date="2013-08" db="EMBL/GenBank/DDBJ databases">
        <authorList>
            <person name="Durkin A.S."/>
            <person name="Haft D.R."/>
            <person name="McCorrison J."/>
            <person name="Torralba M."/>
            <person name="Gillis M."/>
            <person name="Haft D.H."/>
            <person name="Methe B."/>
            <person name="Sutton G."/>
            <person name="Nelson K.E."/>
        </authorList>
    </citation>
    <scope>NUCLEOTIDE SEQUENCE [LARGE SCALE GENOMIC DNA]</scope>
    <source>
        <strain evidence="2">F0233</strain>
    </source>
</reference>
<keyword evidence="3" id="KW-1185">Reference proteome</keyword>
<dbReference type="SUPFAM" id="SSF55326">
    <property type="entry name" value="PurM N-terminal domain-like"/>
    <property type="match status" value="1"/>
</dbReference>
<dbReference type="PANTHER" id="PTHR30270:SF0">
    <property type="entry name" value="THIAMINE-MONOPHOSPHATE KINASE"/>
    <property type="match status" value="1"/>
</dbReference>
<dbReference type="GO" id="GO:0009030">
    <property type="term" value="F:thiamine-phosphate kinase activity"/>
    <property type="evidence" value="ECO:0007669"/>
    <property type="project" value="InterPro"/>
</dbReference>
<accession>U2Q5T5</accession>
<dbReference type="InterPro" id="IPR006283">
    <property type="entry name" value="ThiL-like"/>
</dbReference>
<feature type="domain" description="PurM-like N-terminal" evidence="1">
    <location>
        <begin position="39"/>
        <end position="149"/>
    </location>
</feature>
<dbReference type="RefSeq" id="WP_021797240.1">
    <property type="nucleotide sequence ID" value="NZ_ACVN02000142.1"/>
</dbReference>
<protein>
    <recommendedName>
        <fullName evidence="1">PurM-like N-terminal domain-containing protein</fullName>
    </recommendedName>
</protein>
<proteinExistence type="predicted"/>
<dbReference type="InterPro" id="IPR036921">
    <property type="entry name" value="PurM-like_N_sf"/>
</dbReference>
<feature type="non-terminal residue" evidence="2">
    <location>
        <position position="153"/>
    </location>
</feature>
<dbReference type="Pfam" id="PF00586">
    <property type="entry name" value="AIRS"/>
    <property type="match status" value="1"/>
</dbReference>
<sequence length="153" mass="15645">MPSTTSSHARTVADVGEFGIIADIVRDLSMPPAVATGPGDDSAVFLVNGSAVMSTDMLVEGVHFRRDWSSGTEIGRKAVAVNAADLEAMGVTPLVMNVGLGVPGDLPVQWVHDVATGLRAEADAAGLTLVGGDTTSARDVTLCVTVIGQTEGR</sequence>
<dbReference type="InterPro" id="IPR016188">
    <property type="entry name" value="PurM-like_N"/>
</dbReference>
<gene>
    <name evidence="2" type="ORF">HMPREF0682_0091</name>
</gene>